<reference evidence="2" key="1">
    <citation type="journal article" date="2022" name="Mol. Ecol. Resour.">
        <title>The genomes of chicory, endive, great burdock and yacon provide insights into Asteraceae palaeo-polyploidization history and plant inulin production.</title>
        <authorList>
            <person name="Fan W."/>
            <person name="Wang S."/>
            <person name="Wang H."/>
            <person name="Wang A."/>
            <person name="Jiang F."/>
            <person name="Liu H."/>
            <person name="Zhao H."/>
            <person name="Xu D."/>
            <person name="Zhang Y."/>
        </authorList>
    </citation>
    <scope>NUCLEOTIDE SEQUENCE [LARGE SCALE GENOMIC DNA]</scope>
    <source>
        <strain evidence="2">cv. Yunnan</strain>
    </source>
</reference>
<accession>A0ACB9EXH1</accession>
<keyword evidence="2" id="KW-1185">Reference proteome</keyword>
<sequence>MSASSDKASMIPSSKEDAKKRKKPTSSHVDEDGDYIPVEESKGAVKRICVSKRQLGDKVRKLKKKFLDNIGKTVVHLDRVYELSKQLWGDGDGDRDDAVHDETFFLDNYPNLDLLLKRMYSNLGVWGFKMIRSSIIRSSSLSATELDEMEWEEHNLADIERRTNEMKLTKKHRMRIENATSGSKSNK</sequence>
<protein>
    <submittedName>
        <fullName evidence="1">Uncharacterized protein</fullName>
    </submittedName>
</protein>
<proteinExistence type="predicted"/>
<reference evidence="1 2" key="2">
    <citation type="journal article" date="2022" name="Mol. Ecol. Resour.">
        <title>The genomes of chicory, endive, great burdock and yacon provide insights into Asteraceae paleo-polyploidization history and plant inulin production.</title>
        <authorList>
            <person name="Fan W."/>
            <person name="Wang S."/>
            <person name="Wang H."/>
            <person name="Wang A."/>
            <person name="Jiang F."/>
            <person name="Liu H."/>
            <person name="Zhao H."/>
            <person name="Xu D."/>
            <person name="Zhang Y."/>
        </authorList>
    </citation>
    <scope>NUCLEOTIDE SEQUENCE [LARGE SCALE GENOMIC DNA]</scope>
    <source>
        <strain evidence="2">cv. Yunnan</strain>
        <tissue evidence="1">Leaves</tissue>
    </source>
</reference>
<name>A0ACB9EXH1_9ASTR</name>
<evidence type="ECO:0000313" key="2">
    <source>
        <dbReference type="Proteomes" id="UP001056120"/>
    </source>
</evidence>
<comment type="caution">
    <text evidence="1">The sequence shown here is derived from an EMBL/GenBank/DDBJ whole genome shotgun (WGS) entry which is preliminary data.</text>
</comment>
<dbReference type="Proteomes" id="UP001056120">
    <property type="component" value="Linkage Group LG17"/>
</dbReference>
<evidence type="ECO:0000313" key="1">
    <source>
        <dbReference type="EMBL" id="KAI3763426.1"/>
    </source>
</evidence>
<organism evidence="1 2">
    <name type="scientific">Smallanthus sonchifolius</name>
    <dbReference type="NCBI Taxonomy" id="185202"/>
    <lineage>
        <taxon>Eukaryota</taxon>
        <taxon>Viridiplantae</taxon>
        <taxon>Streptophyta</taxon>
        <taxon>Embryophyta</taxon>
        <taxon>Tracheophyta</taxon>
        <taxon>Spermatophyta</taxon>
        <taxon>Magnoliopsida</taxon>
        <taxon>eudicotyledons</taxon>
        <taxon>Gunneridae</taxon>
        <taxon>Pentapetalae</taxon>
        <taxon>asterids</taxon>
        <taxon>campanulids</taxon>
        <taxon>Asterales</taxon>
        <taxon>Asteraceae</taxon>
        <taxon>Asteroideae</taxon>
        <taxon>Heliantheae alliance</taxon>
        <taxon>Millerieae</taxon>
        <taxon>Smallanthus</taxon>
    </lineage>
</organism>
<gene>
    <name evidence="1" type="ORF">L1987_53885</name>
</gene>
<dbReference type="EMBL" id="CM042034">
    <property type="protein sequence ID" value="KAI3763426.1"/>
    <property type="molecule type" value="Genomic_DNA"/>
</dbReference>